<dbReference type="Gene3D" id="3.30.160.60">
    <property type="entry name" value="Classic Zinc Finger"/>
    <property type="match status" value="3"/>
</dbReference>
<evidence type="ECO:0000313" key="10">
    <source>
        <dbReference type="Proteomes" id="UP000274922"/>
    </source>
</evidence>
<organism evidence="9 10">
    <name type="scientific">Caulochytrium protostelioides</name>
    <dbReference type="NCBI Taxonomy" id="1555241"/>
    <lineage>
        <taxon>Eukaryota</taxon>
        <taxon>Fungi</taxon>
        <taxon>Fungi incertae sedis</taxon>
        <taxon>Chytridiomycota</taxon>
        <taxon>Chytridiomycota incertae sedis</taxon>
        <taxon>Chytridiomycetes</taxon>
        <taxon>Caulochytriales</taxon>
        <taxon>Caulochytriaceae</taxon>
        <taxon>Caulochytrium</taxon>
    </lineage>
</organism>
<name>A0A4P9XD22_9FUNG</name>
<dbReference type="PANTHER" id="PTHR24394:SF44">
    <property type="entry name" value="ZINC FINGER PROTEIN 271-LIKE"/>
    <property type="match status" value="1"/>
</dbReference>
<feature type="non-terminal residue" evidence="9">
    <location>
        <position position="1"/>
    </location>
</feature>
<dbReference type="SMART" id="SM00355">
    <property type="entry name" value="ZnF_C2H2"/>
    <property type="match status" value="3"/>
</dbReference>
<evidence type="ECO:0000256" key="7">
    <source>
        <dbReference type="PROSITE-ProRule" id="PRU00042"/>
    </source>
</evidence>
<keyword evidence="2" id="KW-0479">Metal-binding</keyword>
<dbReference type="GO" id="GO:0005634">
    <property type="term" value="C:nucleus"/>
    <property type="evidence" value="ECO:0007669"/>
    <property type="project" value="UniProtKB-SubCell"/>
</dbReference>
<evidence type="ECO:0000256" key="1">
    <source>
        <dbReference type="ARBA" id="ARBA00004123"/>
    </source>
</evidence>
<dbReference type="InterPro" id="IPR036236">
    <property type="entry name" value="Znf_C2H2_sf"/>
</dbReference>
<feature type="non-terminal residue" evidence="9">
    <location>
        <position position="71"/>
    </location>
</feature>
<evidence type="ECO:0000256" key="5">
    <source>
        <dbReference type="ARBA" id="ARBA00022833"/>
    </source>
</evidence>
<accession>A0A4P9XD22</accession>
<dbReference type="FunFam" id="3.30.160.60:FF:000038">
    <property type="entry name" value="Zinc finger protein 624"/>
    <property type="match status" value="1"/>
</dbReference>
<feature type="domain" description="C2H2-type" evidence="8">
    <location>
        <begin position="24"/>
        <end position="52"/>
    </location>
</feature>
<dbReference type="AlphaFoldDB" id="A0A4P9XD22"/>
<dbReference type="SUPFAM" id="SSF57667">
    <property type="entry name" value="beta-beta-alpha zinc fingers"/>
    <property type="match status" value="1"/>
</dbReference>
<keyword evidence="4 7" id="KW-0863">Zinc-finger</keyword>
<evidence type="ECO:0000259" key="8">
    <source>
        <dbReference type="PROSITE" id="PS50157"/>
    </source>
</evidence>
<dbReference type="Pfam" id="PF00096">
    <property type="entry name" value="zf-C2H2"/>
    <property type="match status" value="2"/>
</dbReference>
<evidence type="ECO:0000256" key="2">
    <source>
        <dbReference type="ARBA" id="ARBA00022723"/>
    </source>
</evidence>
<sequence>CERRFTGKFNLKSHMISHSQDKPHQCTECGNQFRRKHDLQRHVRTLHSLDRPHKCPNCHMAFARTDALQRH</sequence>
<evidence type="ECO:0000313" key="9">
    <source>
        <dbReference type="EMBL" id="RKP03374.1"/>
    </source>
</evidence>
<proteinExistence type="predicted"/>
<protein>
    <recommendedName>
        <fullName evidence="8">C2H2-type domain-containing protein</fullName>
    </recommendedName>
</protein>
<dbReference type="OrthoDB" id="2158658at2759"/>
<dbReference type="GO" id="GO:0000981">
    <property type="term" value="F:DNA-binding transcription factor activity, RNA polymerase II-specific"/>
    <property type="evidence" value="ECO:0007669"/>
    <property type="project" value="TreeGrafter"/>
</dbReference>
<dbReference type="PANTHER" id="PTHR24394">
    <property type="entry name" value="ZINC FINGER PROTEIN"/>
    <property type="match status" value="1"/>
</dbReference>
<dbReference type="PROSITE" id="PS50157">
    <property type="entry name" value="ZINC_FINGER_C2H2_2"/>
    <property type="match status" value="3"/>
</dbReference>
<dbReference type="STRING" id="1555241.A0A4P9XD22"/>
<gene>
    <name evidence="9" type="ORF">CXG81DRAFT_5995</name>
</gene>
<evidence type="ECO:0000256" key="6">
    <source>
        <dbReference type="ARBA" id="ARBA00023242"/>
    </source>
</evidence>
<comment type="subcellular location">
    <subcellularLocation>
        <location evidence="1">Nucleus</location>
    </subcellularLocation>
</comment>
<keyword evidence="10" id="KW-1185">Reference proteome</keyword>
<feature type="domain" description="C2H2-type" evidence="8">
    <location>
        <begin position="1"/>
        <end position="23"/>
    </location>
</feature>
<dbReference type="PROSITE" id="PS00028">
    <property type="entry name" value="ZINC_FINGER_C2H2_1"/>
    <property type="match status" value="1"/>
</dbReference>
<keyword evidence="6" id="KW-0539">Nucleus</keyword>
<dbReference type="Proteomes" id="UP000274922">
    <property type="component" value="Unassembled WGS sequence"/>
</dbReference>
<keyword evidence="5" id="KW-0862">Zinc</keyword>
<dbReference type="GO" id="GO:0008270">
    <property type="term" value="F:zinc ion binding"/>
    <property type="evidence" value="ECO:0007669"/>
    <property type="project" value="UniProtKB-KW"/>
</dbReference>
<evidence type="ECO:0000256" key="4">
    <source>
        <dbReference type="ARBA" id="ARBA00022771"/>
    </source>
</evidence>
<reference evidence="10" key="1">
    <citation type="journal article" date="2018" name="Nat. Microbiol.">
        <title>Leveraging single-cell genomics to expand the fungal tree of life.</title>
        <authorList>
            <person name="Ahrendt S.R."/>
            <person name="Quandt C.A."/>
            <person name="Ciobanu D."/>
            <person name="Clum A."/>
            <person name="Salamov A."/>
            <person name="Andreopoulos B."/>
            <person name="Cheng J.F."/>
            <person name="Woyke T."/>
            <person name="Pelin A."/>
            <person name="Henrissat B."/>
            <person name="Reynolds N.K."/>
            <person name="Benny G.L."/>
            <person name="Smith M.E."/>
            <person name="James T.Y."/>
            <person name="Grigoriev I.V."/>
        </authorList>
    </citation>
    <scope>NUCLEOTIDE SEQUENCE [LARGE SCALE GENOMIC DNA]</scope>
    <source>
        <strain evidence="10">ATCC 52028</strain>
    </source>
</reference>
<evidence type="ECO:0000256" key="3">
    <source>
        <dbReference type="ARBA" id="ARBA00022737"/>
    </source>
</evidence>
<dbReference type="InterPro" id="IPR013087">
    <property type="entry name" value="Znf_C2H2_type"/>
</dbReference>
<keyword evidence="3" id="KW-0677">Repeat</keyword>
<feature type="domain" description="C2H2-type" evidence="8">
    <location>
        <begin position="53"/>
        <end position="71"/>
    </location>
</feature>
<dbReference type="EMBL" id="ML014124">
    <property type="protein sequence ID" value="RKP03374.1"/>
    <property type="molecule type" value="Genomic_DNA"/>
</dbReference>